<dbReference type="EMBL" id="FNJI01000003">
    <property type="protein sequence ID" value="SDO58860.1"/>
    <property type="molecule type" value="Genomic_DNA"/>
</dbReference>
<organism evidence="8 9">
    <name type="scientific">Desulforhopalus singaporensis</name>
    <dbReference type="NCBI Taxonomy" id="91360"/>
    <lineage>
        <taxon>Bacteria</taxon>
        <taxon>Pseudomonadati</taxon>
        <taxon>Thermodesulfobacteriota</taxon>
        <taxon>Desulfobulbia</taxon>
        <taxon>Desulfobulbales</taxon>
        <taxon>Desulfocapsaceae</taxon>
        <taxon>Desulforhopalus</taxon>
    </lineage>
</organism>
<dbReference type="Gene3D" id="1.10.1760.20">
    <property type="match status" value="1"/>
</dbReference>
<proteinExistence type="predicted"/>
<feature type="transmembrane region" description="Helical" evidence="7">
    <location>
        <begin position="97"/>
        <end position="118"/>
    </location>
</feature>
<name>A0A1H0KSZ6_9BACT</name>
<keyword evidence="2" id="KW-0813">Transport</keyword>
<dbReference type="PANTHER" id="PTHR34229:SF1">
    <property type="entry name" value="METAL TRANSPORT PROTEIN HI_1621-RELATED"/>
    <property type="match status" value="1"/>
</dbReference>
<evidence type="ECO:0000256" key="3">
    <source>
        <dbReference type="ARBA" id="ARBA00022475"/>
    </source>
</evidence>
<dbReference type="GO" id="GO:0005886">
    <property type="term" value="C:plasma membrane"/>
    <property type="evidence" value="ECO:0007669"/>
    <property type="project" value="UniProtKB-SubCell"/>
</dbReference>
<dbReference type="NCBIfam" id="NF004904">
    <property type="entry name" value="PRK06265.1-4"/>
    <property type="match status" value="1"/>
</dbReference>
<evidence type="ECO:0000256" key="1">
    <source>
        <dbReference type="ARBA" id="ARBA00004651"/>
    </source>
</evidence>
<accession>A0A1H0KSZ6</accession>
<dbReference type="NCBIfam" id="NF004909">
    <property type="entry name" value="PRK06265.2-5"/>
    <property type="match status" value="1"/>
</dbReference>
<feature type="transmembrane region" description="Helical" evidence="7">
    <location>
        <begin position="35"/>
        <end position="56"/>
    </location>
</feature>
<evidence type="ECO:0000256" key="4">
    <source>
        <dbReference type="ARBA" id="ARBA00022692"/>
    </source>
</evidence>
<keyword evidence="4 7" id="KW-0812">Transmembrane</keyword>
<feature type="transmembrane region" description="Helical" evidence="7">
    <location>
        <begin position="63"/>
        <end position="91"/>
    </location>
</feature>
<dbReference type="Pfam" id="PF01891">
    <property type="entry name" value="CbiM"/>
    <property type="match status" value="1"/>
</dbReference>
<dbReference type="GO" id="GO:0000041">
    <property type="term" value="P:transition metal ion transport"/>
    <property type="evidence" value="ECO:0007669"/>
    <property type="project" value="InterPro"/>
</dbReference>
<protein>
    <submittedName>
        <fullName evidence="8">Cobalt/nickel transport system permease protein</fullName>
    </submittedName>
</protein>
<feature type="transmembrane region" description="Helical" evidence="7">
    <location>
        <begin position="7"/>
        <end position="29"/>
    </location>
</feature>
<dbReference type="OrthoDB" id="9792317at2"/>
<evidence type="ECO:0000256" key="5">
    <source>
        <dbReference type="ARBA" id="ARBA00022989"/>
    </source>
</evidence>
<keyword evidence="5 7" id="KW-1133">Transmembrane helix</keyword>
<feature type="transmembrane region" description="Helical" evidence="7">
    <location>
        <begin position="165"/>
        <end position="188"/>
    </location>
</feature>
<sequence>MHISEGVLSPAVLVAGGAVTFVGTGLGLKRIDYDHIMTVSLLTATFFVASLIHVPLGPGNIHLVLGGLMGLVLGWSAFPAILIALLLQAIFFQYGGLVVLGANTTVMALPAVGCYYLFRKWIETNGNKRKMAAFAAGFFSPLLSSLLMALALATSDQGFLQTAQLVVAAHIPLMIIEGVITMFIILFLSRVQPEFLSIGKS</sequence>
<evidence type="ECO:0000256" key="2">
    <source>
        <dbReference type="ARBA" id="ARBA00022448"/>
    </source>
</evidence>
<dbReference type="PANTHER" id="PTHR34229">
    <property type="entry name" value="METAL TRANSPORT PROTEIN HI_1621-RELATED"/>
    <property type="match status" value="1"/>
</dbReference>
<keyword evidence="9" id="KW-1185">Reference proteome</keyword>
<dbReference type="STRING" id="91360.SAMN05660330_00612"/>
<feature type="transmembrane region" description="Helical" evidence="7">
    <location>
        <begin position="130"/>
        <end position="153"/>
    </location>
</feature>
<keyword evidence="6 7" id="KW-0472">Membrane</keyword>
<reference evidence="8 9" key="1">
    <citation type="submission" date="2016-10" db="EMBL/GenBank/DDBJ databases">
        <authorList>
            <person name="de Groot N.N."/>
        </authorList>
    </citation>
    <scope>NUCLEOTIDE SEQUENCE [LARGE SCALE GENOMIC DNA]</scope>
    <source>
        <strain evidence="8 9">DSM 12130</strain>
    </source>
</reference>
<keyword evidence="3" id="KW-1003">Cell membrane</keyword>
<dbReference type="NCBIfam" id="NF004905">
    <property type="entry name" value="PRK06265.1-5"/>
    <property type="match status" value="1"/>
</dbReference>
<comment type="subcellular location">
    <subcellularLocation>
        <location evidence="1">Cell membrane</location>
        <topology evidence="1">Multi-pass membrane protein</topology>
    </subcellularLocation>
</comment>
<dbReference type="Proteomes" id="UP000199073">
    <property type="component" value="Unassembled WGS sequence"/>
</dbReference>
<evidence type="ECO:0000256" key="7">
    <source>
        <dbReference type="SAM" id="Phobius"/>
    </source>
</evidence>
<dbReference type="InterPro" id="IPR002751">
    <property type="entry name" value="CbiM/NikMN"/>
</dbReference>
<evidence type="ECO:0000313" key="8">
    <source>
        <dbReference type="EMBL" id="SDO58860.1"/>
    </source>
</evidence>
<evidence type="ECO:0000256" key="6">
    <source>
        <dbReference type="ARBA" id="ARBA00023136"/>
    </source>
</evidence>
<gene>
    <name evidence="8" type="ORF">SAMN05660330_00612</name>
</gene>
<dbReference type="RefSeq" id="WP_092219646.1">
    <property type="nucleotide sequence ID" value="NZ_FNJI01000003.1"/>
</dbReference>
<dbReference type="AlphaFoldDB" id="A0A1H0KSZ6"/>
<evidence type="ECO:0000313" key="9">
    <source>
        <dbReference type="Proteomes" id="UP000199073"/>
    </source>
</evidence>